<dbReference type="EMBL" id="MNPL01005132">
    <property type="protein sequence ID" value="OQR76222.1"/>
    <property type="molecule type" value="Genomic_DNA"/>
</dbReference>
<proteinExistence type="predicted"/>
<dbReference type="PANTHER" id="PTHR14421:SF3">
    <property type="entry name" value="SPERMATOGENESIS-ASSOCIATED PROTEIN 1"/>
    <property type="match status" value="1"/>
</dbReference>
<keyword evidence="2" id="KW-1185">Reference proteome</keyword>
<dbReference type="AlphaFoldDB" id="A0A1V9XS56"/>
<evidence type="ECO:0000313" key="1">
    <source>
        <dbReference type="EMBL" id="OQR76222.1"/>
    </source>
</evidence>
<dbReference type="Proteomes" id="UP000192247">
    <property type="component" value="Unassembled WGS sequence"/>
</dbReference>
<organism evidence="1 2">
    <name type="scientific">Tropilaelaps mercedesae</name>
    <dbReference type="NCBI Taxonomy" id="418985"/>
    <lineage>
        <taxon>Eukaryota</taxon>
        <taxon>Metazoa</taxon>
        <taxon>Ecdysozoa</taxon>
        <taxon>Arthropoda</taxon>
        <taxon>Chelicerata</taxon>
        <taxon>Arachnida</taxon>
        <taxon>Acari</taxon>
        <taxon>Parasitiformes</taxon>
        <taxon>Mesostigmata</taxon>
        <taxon>Gamasina</taxon>
        <taxon>Dermanyssoidea</taxon>
        <taxon>Laelapidae</taxon>
        <taxon>Tropilaelaps</taxon>
    </lineage>
</organism>
<reference evidence="1 2" key="1">
    <citation type="journal article" date="2017" name="Gigascience">
        <title>Draft genome of the honey bee ectoparasitic mite, Tropilaelaps mercedesae, is shaped by the parasitic life history.</title>
        <authorList>
            <person name="Dong X."/>
            <person name="Armstrong S.D."/>
            <person name="Xia D."/>
            <person name="Makepeace B.L."/>
            <person name="Darby A.C."/>
            <person name="Kadowaki T."/>
        </authorList>
    </citation>
    <scope>NUCLEOTIDE SEQUENCE [LARGE SCALE GENOMIC DNA]</scope>
    <source>
        <strain evidence="1">Wuxi-XJTLU</strain>
    </source>
</reference>
<evidence type="ECO:0000313" key="2">
    <source>
        <dbReference type="Proteomes" id="UP000192247"/>
    </source>
</evidence>
<name>A0A1V9XS56_9ACAR</name>
<dbReference type="InterPro" id="IPR039062">
    <property type="entry name" value="SPAT1"/>
</dbReference>
<dbReference type="InParanoid" id="A0A1V9XS56"/>
<accession>A0A1V9XS56</accession>
<gene>
    <name evidence="1" type="ORF">BIW11_07917</name>
</gene>
<dbReference type="PANTHER" id="PTHR14421">
    <property type="entry name" value="SPERMATOGENESIS-ASSOCIATED PROTEIN 1"/>
    <property type="match status" value="1"/>
</dbReference>
<dbReference type="OrthoDB" id="9901850at2759"/>
<feature type="non-terminal residue" evidence="1">
    <location>
        <position position="1"/>
    </location>
</feature>
<protein>
    <submittedName>
        <fullName evidence="1">Spermatogenesis-associated protein 1-like</fullName>
    </submittedName>
</protein>
<sequence>IFCYYVNFQLVDIHVYVIPEGDWISHRNLAINATVVSDAVSAGFIRVLPAMRLDKVREEIHDQLGFDNIPIAFVFLRSVGRNFTQVVSE</sequence>
<comment type="caution">
    <text evidence="1">The sequence shown here is derived from an EMBL/GenBank/DDBJ whole genome shotgun (WGS) entry which is preliminary data.</text>
</comment>